<protein>
    <recommendedName>
        <fullName evidence="5">phosphoenolpyruvate--protein phosphotransferase</fullName>
        <ecNumber evidence="5">2.7.3.9</ecNumber>
    </recommendedName>
</protein>
<dbReference type="InterPro" id="IPR008731">
    <property type="entry name" value="PTS_EIN"/>
</dbReference>
<dbReference type="SUPFAM" id="SSF47831">
    <property type="entry name" value="Enzyme I of the PEP:sugar phosphotransferase system HPr-binding (sub)domain"/>
    <property type="match status" value="1"/>
</dbReference>
<dbReference type="Gene3D" id="3.50.30.10">
    <property type="entry name" value="Phosphohistidine domain"/>
    <property type="match status" value="1"/>
</dbReference>
<keyword evidence="17" id="KW-1185">Reference proteome</keyword>
<gene>
    <name evidence="16" type="primary">ptsP</name>
    <name evidence="16" type="ORF">WNY58_03915</name>
</gene>
<dbReference type="PANTHER" id="PTHR46244:SF1">
    <property type="entry name" value="PHOSPHOENOLPYRUVATE-DEPENDENT PHOSPHOTRANSFERASE SYSTEM"/>
    <property type="match status" value="1"/>
</dbReference>
<dbReference type="InterPro" id="IPR006318">
    <property type="entry name" value="PTS_EI-like"/>
</dbReference>
<dbReference type="InterPro" id="IPR008279">
    <property type="entry name" value="PEP-util_enz_mobile_dom"/>
</dbReference>
<dbReference type="Pfam" id="PF01590">
    <property type="entry name" value="GAF"/>
    <property type="match status" value="1"/>
</dbReference>
<evidence type="ECO:0000256" key="2">
    <source>
        <dbReference type="ARBA" id="ARBA00001946"/>
    </source>
</evidence>
<evidence type="ECO:0000313" key="17">
    <source>
        <dbReference type="Proteomes" id="UP001449225"/>
    </source>
</evidence>
<evidence type="ECO:0000256" key="10">
    <source>
        <dbReference type="ARBA" id="ARBA00022683"/>
    </source>
</evidence>
<keyword evidence="12" id="KW-0418">Kinase</keyword>
<organism evidence="16 17">
    <name type="scientific">Neptuniibacter pectenicola</name>
    <dbReference type="NCBI Taxonomy" id="1806669"/>
    <lineage>
        <taxon>Bacteria</taxon>
        <taxon>Pseudomonadati</taxon>
        <taxon>Pseudomonadota</taxon>
        <taxon>Gammaproteobacteria</taxon>
        <taxon>Oceanospirillales</taxon>
        <taxon>Oceanospirillaceae</taxon>
        <taxon>Neptuniibacter</taxon>
    </lineage>
</organism>
<reference evidence="16 17" key="1">
    <citation type="submission" date="2024-03" db="EMBL/GenBank/DDBJ databases">
        <title>Community enrichment and isolation of bacterial strains for fucoidan degradation.</title>
        <authorList>
            <person name="Sichert A."/>
        </authorList>
    </citation>
    <scope>NUCLEOTIDE SEQUENCE [LARGE SCALE GENOMIC DNA]</scope>
    <source>
        <strain evidence="16 17">AS76</strain>
    </source>
</reference>
<feature type="domain" description="GAF" evidence="15">
    <location>
        <begin position="20"/>
        <end position="164"/>
    </location>
</feature>
<evidence type="ECO:0000256" key="14">
    <source>
        <dbReference type="SAM" id="Phobius"/>
    </source>
</evidence>
<dbReference type="Gene3D" id="3.20.20.60">
    <property type="entry name" value="Phosphoenolpyruvate-binding domains"/>
    <property type="match status" value="1"/>
</dbReference>
<sequence length="744" mass="80877">MDNVVFQISKLINRVSNEVDPEKQIKLIVDSISDLFSIDVCSLYLLNEKREPTLYATHGLKADHPISLGEGKGLIGRVISSKHLINVANAATERGYELIPSTGEQAFKSYCGVPLVRQGESVGGLVVQNRREEKLSEDYEALLVTMAAHLAAIVPNVMLLKGKGKKRLNLRINGVKGAPGIAVAPVYTLSSVSLDQIQAGQCKDVNAELAQWVSLREKVVLSLNEEKELLSESLGDSSISGIFDAYRMLLLDPALNMMIESEITSGANILTALKRALYSYADSFRAMDDSYLAARADDLLHLGNKILAIYNGPVKRDDTDLPKKPVILLGSDISVTDIARFPTGVIAGIVCVNGSYLSHTAVLANALGIPAVLGIGRNNRFVQGERIVLDADNACVIQNPSKAICNEYRRAGKKNSKEVEQLKQLKGLPAETVDGVQIRLMANSGLVNDIKPSVDSGAEGIGLYRTEIPFMTCQAFPTEDEQVQIYSQIFSAFPDNPIYMRVLDIGGDKQLPYFPIQDEMNPALGWRGIRFGLDNAHLLLTQIRSMLLSAGMSGELNILIPMVSAKEQIQAFKLLVGNALEQLEEEGISVKPPKIGCMIEVPAAISQIPFWAEELDFVSIGSNDLSQYLLSVDRNNARVASLYDPLHPAVVHEVNRAVTNAKAAGLPISLCGELASEPLAVVLLIGMGLSSLSLGAAYLPKIKKLIRMIDSKDAHAVLQQALTLHTTQEIRDCVKGYMETIGWV</sequence>
<evidence type="ECO:0000256" key="8">
    <source>
        <dbReference type="ARBA" id="ARBA00022597"/>
    </source>
</evidence>
<evidence type="ECO:0000256" key="11">
    <source>
        <dbReference type="ARBA" id="ARBA00022723"/>
    </source>
</evidence>
<comment type="catalytic activity">
    <reaction evidence="1">
        <text>L-histidyl-[protein] + phosphoenolpyruvate = N(pros)-phospho-L-histidyl-[protein] + pyruvate</text>
        <dbReference type="Rhea" id="RHEA:23880"/>
        <dbReference type="Rhea" id="RHEA-COMP:9745"/>
        <dbReference type="Rhea" id="RHEA-COMP:9746"/>
        <dbReference type="ChEBI" id="CHEBI:15361"/>
        <dbReference type="ChEBI" id="CHEBI:29979"/>
        <dbReference type="ChEBI" id="CHEBI:58702"/>
        <dbReference type="ChEBI" id="CHEBI:64837"/>
        <dbReference type="EC" id="2.7.3.9"/>
    </reaction>
</comment>
<evidence type="ECO:0000256" key="12">
    <source>
        <dbReference type="ARBA" id="ARBA00022777"/>
    </source>
</evidence>
<accession>A0ABU9TP85</accession>
<dbReference type="EMBL" id="JBBMRA010000002">
    <property type="protein sequence ID" value="MEM5535535.1"/>
    <property type="molecule type" value="Genomic_DNA"/>
</dbReference>
<dbReference type="SMART" id="SM00065">
    <property type="entry name" value="GAF"/>
    <property type="match status" value="1"/>
</dbReference>
<dbReference type="PROSITE" id="PS00742">
    <property type="entry name" value="PEP_ENZYMES_2"/>
    <property type="match status" value="1"/>
</dbReference>
<dbReference type="Pfam" id="PF05524">
    <property type="entry name" value="PEP-utilisers_N"/>
    <property type="match status" value="1"/>
</dbReference>
<comment type="caution">
    <text evidence="16">The sequence shown here is derived from an EMBL/GenBank/DDBJ whole genome shotgun (WGS) entry which is preliminary data.</text>
</comment>
<feature type="transmembrane region" description="Helical" evidence="14">
    <location>
        <begin position="679"/>
        <end position="699"/>
    </location>
</feature>
<evidence type="ECO:0000256" key="6">
    <source>
        <dbReference type="ARBA" id="ARBA00022448"/>
    </source>
</evidence>
<proteinExistence type="inferred from homology"/>
<evidence type="ECO:0000313" key="16">
    <source>
        <dbReference type="EMBL" id="MEM5535535.1"/>
    </source>
</evidence>
<keyword evidence="10" id="KW-0598">Phosphotransferase system</keyword>
<evidence type="ECO:0000256" key="7">
    <source>
        <dbReference type="ARBA" id="ARBA00022490"/>
    </source>
</evidence>
<dbReference type="InterPro" id="IPR036618">
    <property type="entry name" value="PtsI_HPr-bd_sf"/>
</dbReference>
<keyword evidence="14" id="KW-0812">Transmembrane</keyword>
<dbReference type="Pfam" id="PF00391">
    <property type="entry name" value="PEP-utilizers"/>
    <property type="match status" value="1"/>
</dbReference>
<name>A0ABU9TP85_9GAMM</name>
<dbReference type="Gene3D" id="3.30.450.40">
    <property type="match status" value="1"/>
</dbReference>
<keyword evidence="13" id="KW-0460">Magnesium</keyword>
<dbReference type="NCBIfam" id="NF008283">
    <property type="entry name" value="PRK11061.1"/>
    <property type="match status" value="1"/>
</dbReference>
<keyword evidence="14" id="KW-1133">Transmembrane helix</keyword>
<keyword evidence="14" id="KW-0472">Membrane</keyword>
<keyword evidence="7" id="KW-0963">Cytoplasm</keyword>
<dbReference type="InterPro" id="IPR000121">
    <property type="entry name" value="PEP_util_C"/>
</dbReference>
<evidence type="ECO:0000256" key="3">
    <source>
        <dbReference type="ARBA" id="ARBA00004496"/>
    </source>
</evidence>
<comment type="similarity">
    <text evidence="4">Belongs to the PEP-utilizing enzyme family.</text>
</comment>
<dbReference type="EC" id="2.7.3.9" evidence="5"/>
<dbReference type="PRINTS" id="PR01736">
    <property type="entry name" value="PHPHTRNFRASE"/>
</dbReference>
<comment type="cofactor">
    <cofactor evidence="2">
        <name>Mg(2+)</name>
        <dbReference type="ChEBI" id="CHEBI:18420"/>
    </cofactor>
</comment>
<dbReference type="SUPFAM" id="SSF51621">
    <property type="entry name" value="Phosphoenolpyruvate/pyruvate domain"/>
    <property type="match status" value="1"/>
</dbReference>
<dbReference type="Pfam" id="PF02896">
    <property type="entry name" value="PEP-utilizers_C"/>
    <property type="match status" value="1"/>
</dbReference>
<dbReference type="SUPFAM" id="SSF52009">
    <property type="entry name" value="Phosphohistidine domain"/>
    <property type="match status" value="1"/>
</dbReference>
<evidence type="ECO:0000256" key="13">
    <source>
        <dbReference type="ARBA" id="ARBA00022842"/>
    </source>
</evidence>
<dbReference type="Proteomes" id="UP001449225">
    <property type="component" value="Unassembled WGS sequence"/>
</dbReference>
<keyword evidence="9 16" id="KW-0808">Transferase</keyword>
<evidence type="ECO:0000256" key="9">
    <source>
        <dbReference type="ARBA" id="ARBA00022679"/>
    </source>
</evidence>
<dbReference type="InterPro" id="IPR040442">
    <property type="entry name" value="Pyrv_kinase-like_dom_sf"/>
</dbReference>
<keyword evidence="8" id="KW-0762">Sugar transport</keyword>
<dbReference type="NCBIfam" id="TIGR01417">
    <property type="entry name" value="PTS_I_fam"/>
    <property type="match status" value="1"/>
</dbReference>
<dbReference type="InterPro" id="IPR015813">
    <property type="entry name" value="Pyrv/PenolPyrv_kinase-like_dom"/>
</dbReference>
<keyword evidence="6" id="KW-0813">Transport</keyword>
<dbReference type="SUPFAM" id="SSF55781">
    <property type="entry name" value="GAF domain-like"/>
    <property type="match status" value="1"/>
</dbReference>
<dbReference type="Gene3D" id="1.10.274.10">
    <property type="entry name" value="PtsI, HPr-binding domain"/>
    <property type="match status" value="1"/>
</dbReference>
<comment type="subcellular location">
    <subcellularLocation>
        <location evidence="3">Cytoplasm</location>
    </subcellularLocation>
</comment>
<evidence type="ECO:0000256" key="4">
    <source>
        <dbReference type="ARBA" id="ARBA00007837"/>
    </source>
</evidence>
<evidence type="ECO:0000256" key="5">
    <source>
        <dbReference type="ARBA" id="ARBA00012232"/>
    </source>
</evidence>
<evidence type="ECO:0000259" key="15">
    <source>
        <dbReference type="SMART" id="SM00065"/>
    </source>
</evidence>
<dbReference type="InterPro" id="IPR029016">
    <property type="entry name" value="GAF-like_dom_sf"/>
</dbReference>
<keyword evidence="11" id="KW-0479">Metal-binding</keyword>
<dbReference type="InterPro" id="IPR003018">
    <property type="entry name" value="GAF"/>
</dbReference>
<dbReference type="InterPro" id="IPR050499">
    <property type="entry name" value="PEP-utilizing_PTS_enzyme"/>
</dbReference>
<dbReference type="InterPro" id="IPR036637">
    <property type="entry name" value="Phosphohistidine_dom_sf"/>
</dbReference>
<dbReference type="PANTHER" id="PTHR46244">
    <property type="entry name" value="PHOSPHOENOLPYRUVATE-PROTEIN PHOSPHOTRANSFERASE"/>
    <property type="match status" value="1"/>
</dbReference>
<dbReference type="GO" id="GO:0008965">
    <property type="term" value="F:phosphoenolpyruvate-protein phosphotransferase activity"/>
    <property type="evidence" value="ECO:0007669"/>
    <property type="project" value="UniProtKB-EC"/>
</dbReference>
<evidence type="ECO:0000256" key="1">
    <source>
        <dbReference type="ARBA" id="ARBA00000683"/>
    </source>
</evidence>
<dbReference type="RefSeq" id="WP_342853788.1">
    <property type="nucleotide sequence ID" value="NZ_JBBMRA010000002.1"/>
</dbReference>
<dbReference type="InterPro" id="IPR023151">
    <property type="entry name" value="PEP_util_CS"/>
</dbReference>